<dbReference type="GO" id="GO:0015344">
    <property type="term" value="F:siderophore uptake transmembrane transporter activity"/>
    <property type="evidence" value="ECO:0007669"/>
    <property type="project" value="TreeGrafter"/>
</dbReference>
<sequence>MKSTKALAGSLARIVLSAFLMLALLVPLAAQAGTITGTVTDKTDGEGVYGASVTVNGTTIGTATDLDGNFTLQNVPETTQKVSVSIIGYSPATQAVTVGAAGATADFTLSQTTVMASEVVVGAAMYEQDRLDMPVTANVVSSEQIKEQPNPTLDDVLQDVPGVTMSRAGGTSSSSLQIRGSNTYNGGGIGTRVQALYDGFPINAPESGEIVWQSVNMNAADKVEVLKGAAATLYGSGAMGGVVNVTGHMPEKFEVRAGSSIGIYDTTPSSDESQYRKDNATPVFWNSYVGIGNKKGKWTYDVLYSHSDDDGYRENADNYMNDIKLKARYDIDASQYLQVSTFYTSTVGGYAYNWPYNTNANGDFTVNPPVITSTQTIIDNRSYDIYTTYAGNLAGTTPGTFYNPYYDVYTDDMIKRQNALVGLNYVNMLSDKLSLDTRLYYTFNTTRYDYNTTDADQEYPTGGGAIAGFTTPNYPSIKEPGDFNETDNHRYGLGSKLDWRVSDEHRLLFGIDGNIVDTRTTQVAAEYPVQNEFNNIQERNIAAFVQDEWKVTDKLTSLMSVRYDWSGIDADEVYTTDASTKVDLNNKSVDALSPRVALNYRATDDMAFRASWGKSFRAPSLYERFIRSAGIFTGTPNPDLDKETMTAYEIGMFKQFGKRVALDVSCFLNDYDDMIESVIDGTTFEYQNLNKARIYGVETNLNIRPIDEVNVNLAYTYMNAKNRSYDEDTAGALADNPDPEWLPYRPEHSASASVTWNTTKKLALNVSGRYVGKYNAISNFTNSEGDNYPGDFVLVNLGAKYKINDNFTTTLLCNNINNTQYEEVVWFRAPGRSFVLGVDFTY</sequence>
<name>A0A5M8I937_CHLPH</name>
<keyword evidence="7 10" id="KW-0472">Membrane</keyword>
<dbReference type="PANTHER" id="PTHR30069">
    <property type="entry name" value="TONB-DEPENDENT OUTER MEMBRANE RECEPTOR"/>
    <property type="match status" value="1"/>
</dbReference>
<evidence type="ECO:0000313" key="16">
    <source>
        <dbReference type="Proteomes" id="UP000327458"/>
    </source>
</evidence>
<keyword evidence="2 10" id="KW-0813">Transport</keyword>
<evidence type="ECO:0000313" key="15">
    <source>
        <dbReference type="EMBL" id="KAA6231963.1"/>
    </source>
</evidence>
<evidence type="ECO:0000256" key="8">
    <source>
        <dbReference type="ARBA" id="ARBA00023170"/>
    </source>
</evidence>
<evidence type="ECO:0000256" key="6">
    <source>
        <dbReference type="ARBA" id="ARBA00023077"/>
    </source>
</evidence>
<dbReference type="Gene3D" id="2.60.40.1120">
    <property type="entry name" value="Carboxypeptidase-like, regulatory domain"/>
    <property type="match status" value="1"/>
</dbReference>
<dbReference type="RefSeq" id="WP_151419090.1">
    <property type="nucleotide sequence ID" value="NZ_VMRG01000001.1"/>
</dbReference>
<evidence type="ECO:0000256" key="5">
    <source>
        <dbReference type="ARBA" id="ARBA00022729"/>
    </source>
</evidence>
<feature type="domain" description="TonB-dependent receptor plug" evidence="14">
    <location>
        <begin position="131"/>
        <end position="242"/>
    </location>
</feature>
<feature type="domain" description="TonB-dependent receptor-like beta-barrel" evidence="13">
    <location>
        <begin position="380"/>
        <end position="816"/>
    </location>
</feature>
<evidence type="ECO:0000256" key="11">
    <source>
        <dbReference type="RuleBase" id="RU003357"/>
    </source>
</evidence>
<keyword evidence="9 10" id="KW-0998">Cell outer membrane</keyword>
<protein>
    <submittedName>
        <fullName evidence="15">TonB-dependent receptor</fullName>
    </submittedName>
</protein>
<dbReference type="PROSITE" id="PS52016">
    <property type="entry name" value="TONB_DEPENDENT_REC_3"/>
    <property type="match status" value="1"/>
</dbReference>
<dbReference type="InterPro" id="IPR039426">
    <property type="entry name" value="TonB-dep_rcpt-like"/>
</dbReference>
<reference evidence="15 16" key="1">
    <citation type="submission" date="2019-07" db="EMBL/GenBank/DDBJ databases">
        <title>Draft genome Sequence of Chlorobium phaeovibrioides sp. strain PhvTcv-s14, from the Phylum Chlorobi.</title>
        <authorList>
            <person name="Babenko V."/>
            <person name="Boldyreva D."/>
            <person name="Kanygina A."/>
            <person name="Selezneva O."/>
            <person name="Akopiyan T."/>
            <person name="Lunina O."/>
        </authorList>
    </citation>
    <scope>NUCLEOTIDE SEQUENCE [LARGE SCALE GENOMIC DNA]</scope>
    <source>
        <strain evidence="15 16">GrTcv12</strain>
    </source>
</reference>
<feature type="signal peptide" evidence="12">
    <location>
        <begin position="1"/>
        <end position="32"/>
    </location>
</feature>
<keyword evidence="6 11" id="KW-0798">TonB box</keyword>
<evidence type="ECO:0000256" key="12">
    <source>
        <dbReference type="SAM" id="SignalP"/>
    </source>
</evidence>
<keyword evidence="8 15" id="KW-0675">Receptor</keyword>
<dbReference type="AlphaFoldDB" id="A0A5M8I937"/>
<evidence type="ECO:0000256" key="4">
    <source>
        <dbReference type="ARBA" id="ARBA00022692"/>
    </source>
</evidence>
<dbReference type="InterPro" id="IPR037066">
    <property type="entry name" value="Plug_dom_sf"/>
</dbReference>
<keyword evidence="5 12" id="KW-0732">Signal</keyword>
<dbReference type="Proteomes" id="UP000327458">
    <property type="component" value="Unassembled WGS sequence"/>
</dbReference>
<dbReference type="InterPro" id="IPR036942">
    <property type="entry name" value="Beta-barrel_TonB_sf"/>
</dbReference>
<dbReference type="InterPro" id="IPR000531">
    <property type="entry name" value="Beta-barrel_TonB"/>
</dbReference>
<comment type="subcellular location">
    <subcellularLocation>
        <location evidence="1 10">Cell outer membrane</location>
        <topology evidence="1 10">Multi-pass membrane protein</topology>
    </subcellularLocation>
</comment>
<dbReference type="Pfam" id="PF00593">
    <property type="entry name" value="TonB_dep_Rec_b-barrel"/>
    <property type="match status" value="1"/>
</dbReference>
<evidence type="ECO:0000256" key="3">
    <source>
        <dbReference type="ARBA" id="ARBA00022452"/>
    </source>
</evidence>
<dbReference type="InterPro" id="IPR008969">
    <property type="entry name" value="CarboxyPept-like_regulatory"/>
</dbReference>
<keyword evidence="3 10" id="KW-1134">Transmembrane beta strand</keyword>
<evidence type="ECO:0000256" key="2">
    <source>
        <dbReference type="ARBA" id="ARBA00022448"/>
    </source>
</evidence>
<evidence type="ECO:0000256" key="10">
    <source>
        <dbReference type="PROSITE-ProRule" id="PRU01360"/>
    </source>
</evidence>
<feature type="chain" id="PRO_5024416524" evidence="12">
    <location>
        <begin position="33"/>
        <end position="842"/>
    </location>
</feature>
<evidence type="ECO:0000256" key="9">
    <source>
        <dbReference type="ARBA" id="ARBA00023237"/>
    </source>
</evidence>
<dbReference type="Pfam" id="PF13715">
    <property type="entry name" value="CarbopepD_reg_2"/>
    <property type="match status" value="1"/>
</dbReference>
<dbReference type="SUPFAM" id="SSF56935">
    <property type="entry name" value="Porins"/>
    <property type="match status" value="1"/>
</dbReference>
<dbReference type="GO" id="GO:0044718">
    <property type="term" value="P:siderophore transmembrane transport"/>
    <property type="evidence" value="ECO:0007669"/>
    <property type="project" value="TreeGrafter"/>
</dbReference>
<organism evidence="15 16">
    <name type="scientific">Chlorobium phaeovibrioides</name>
    <dbReference type="NCBI Taxonomy" id="1094"/>
    <lineage>
        <taxon>Bacteria</taxon>
        <taxon>Pseudomonadati</taxon>
        <taxon>Chlorobiota</taxon>
        <taxon>Chlorobiia</taxon>
        <taxon>Chlorobiales</taxon>
        <taxon>Chlorobiaceae</taxon>
        <taxon>Chlorobium/Pelodictyon group</taxon>
        <taxon>Chlorobium</taxon>
    </lineage>
</organism>
<proteinExistence type="inferred from homology"/>
<evidence type="ECO:0000256" key="1">
    <source>
        <dbReference type="ARBA" id="ARBA00004571"/>
    </source>
</evidence>
<dbReference type="Gene3D" id="2.40.170.20">
    <property type="entry name" value="TonB-dependent receptor, beta-barrel domain"/>
    <property type="match status" value="1"/>
</dbReference>
<dbReference type="PANTHER" id="PTHR30069:SF29">
    <property type="entry name" value="HEMOGLOBIN AND HEMOGLOBIN-HAPTOGLOBIN-BINDING PROTEIN 1-RELATED"/>
    <property type="match status" value="1"/>
</dbReference>
<dbReference type="Pfam" id="PF07715">
    <property type="entry name" value="Plug"/>
    <property type="match status" value="1"/>
</dbReference>
<dbReference type="EMBL" id="VMRG01000001">
    <property type="protein sequence ID" value="KAA6231963.1"/>
    <property type="molecule type" value="Genomic_DNA"/>
</dbReference>
<dbReference type="SUPFAM" id="SSF49464">
    <property type="entry name" value="Carboxypeptidase regulatory domain-like"/>
    <property type="match status" value="1"/>
</dbReference>
<dbReference type="GO" id="GO:0009279">
    <property type="term" value="C:cell outer membrane"/>
    <property type="evidence" value="ECO:0007669"/>
    <property type="project" value="UniProtKB-SubCell"/>
</dbReference>
<dbReference type="InterPro" id="IPR012910">
    <property type="entry name" value="Plug_dom"/>
</dbReference>
<evidence type="ECO:0000259" key="14">
    <source>
        <dbReference type="Pfam" id="PF07715"/>
    </source>
</evidence>
<keyword evidence="4 10" id="KW-0812">Transmembrane</keyword>
<accession>A0A5M8I937</accession>
<evidence type="ECO:0000259" key="13">
    <source>
        <dbReference type="Pfam" id="PF00593"/>
    </source>
</evidence>
<comment type="similarity">
    <text evidence="10 11">Belongs to the TonB-dependent receptor family.</text>
</comment>
<gene>
    <name evidence="15" type="ORF">FP507_01725</name>
</gene>
<dbReference type="CDD" id="cd01347">
    <property type="entry name" value="ligand_gated_channel"/>
    <property type="match status" value="1"/>
</dbReference>
<evidence type="ECO:0000256" key="7">
    <source>
        <dbReference type="ARBA" id="ARBA00023136"/>
    </source>
</evidence>
<comment type="caution">
    <text evidence="15">The sequence shown here is derived from an EMBL/GenBank/DDBJ whole genome shotgun (WGS) entry which is preliminary data.</text>
</comment>
<dbReference type="Gene3D" id="2.170.130.10">
    <property type="entry name" value="TonB-dependent receptor, plug domain"/>
    <property type="match status" value="1"/>
</dbReference>